<keyword evidence="3" id="KW-1185">Reference proteome</keyword>
<dbReference type="AlphaFoldDB" id="A0A2S5TCJ6"/>
<proteinExistence type="predicted"/>
<accession>A0A2S5TCJ6</accession>
<feature type="region of interest" description="Disordered" evidence="1">
    <location>
        <begin position="75"/>
        <end position="94"/>
    </location>
</feature>
<sequence>MGAFGSIYGGSGSFDFSLPPLAESTGLPVGTPQNPGTQPSWLQSVGGLLDKLGGTAAQLAQAGVFGGGKPDLSRDYAADQAARERDGQGAGSSYSVAVPRQVQIPSWLIFGGLALAGFAAYKLAK</sequence>
<gene>
    <name evidence="2" type="ORF">C3942_16880</name>
</gene>
<comment type="caution">
    <text evidence="2">The sequence shown here is derived from an EMBL/GenBank/DDBJ whole genome shotgun (WGS) entry which is preliminary data.</text>
</comment>
<feature type="compositionally biased region" description="Basic and acidic residues" evidence="1">
    <location>
        <begin position="75"/>
        <end position="87"/>
    </location>
</feature>
<name>A0A2S5TCJ6_9GAMM</name>
<dbReference type="EMBL" id="PSNW01000010">
    <property type="protein sequence ID" value="PPE72723.1"/>
    <property type="molecule type" value="Genomic_DNA"/>
</dbReference>
<dbReference type="Proteomes" id="UP000238220">
    <property type="component" value="Unassembled WGS sequence"/>
</dbReference>
<evidence type="ECO:0000256" key="1">
    <source>
        <dbReference type="SAM" id="MobiDB-lite"/>
    </source>
</evidence>
<protein>
    <submittedName>
        <fullName evidence="2">Uncharacterized protein</fullName>
    </submittedName>
</protein>
<evidence type="ECO:0000313" key="3">
    <source>
        <dbReference type="Proteomes" id="UP000238220"/>
    </source>
</evidence>
<organism evidence="2 3">
    <name type="scientific">Solimonas fluminis</name>
    <dbReference type="NCBI Taxonomy" id="2086571"/>
    <lineage>
        <taxon>Bacteria</taxon>
        <taxon>Pseudomonadati</taxon>
        <taxon>Pseudomonadota</taxon>
        <taxon>Gammaproteobacteria</taxon>
        <taxon>Nevskiales</taxon>
        <taxon>Nevskiaceae</taxon>
        <taxon>Solimonas</taxon>
    </lineage>
</organism>
<reference evidence="2 3" key="1">
    <citation type="submission" date="2018-02" db="EMBL/GenBank/DDBJ databases">
        <title>Genome sequencing of Solimonas sp. HR-BB.</title>
        <authorList>
            <person name="Lee Y."/>
            <person name="Jeon C.O."/>
        </authorList>
    </citation>
    <scope>NUCLEOTIDE SEQUENCE [LARGE SCALE GENOMIC DNA]</scope>
    <source>
        <strain evidence="2 3">HR-BB</strain>
    </source>
</reference>
<evidence type="ECO:0000313" key="2">
    <source>
        <dbReference type="EMBL" id="PPE72723.1"/>
    </source>
</evidence>
<dbReference type="RefSeq" id="WP_104231533.1">
    <property type="nucleotide sequence ID" value="NZ_PSNW01000010.1"/>
</dbReference>